<gene>
    <name evidence="2" type="ORF">J1N35_034697</name>
</gene>
<keyword evidence="3" id="KW-1185">Reference proteome</keyword>
<accession>A0A9D3ZQS8</accession>
<organism evidence="2 3">
    <name type="scientific">Gossypium stocksii</name>
    <dbReference type="NCBI Taxonomy" id="47602"/>
    <lineage>
        <taxon>Eukaryota</taxon>
        <taxon>Viridiplantae</taxon>
        <taxon>Streptophyta</taxon>
        <taxon>Embryophyta</taxon>
        <taxon>Tracheophyta</taxon>
        <taxon>Spermatophyta</taxon>
        <taxon>Magnoliopsida</taxon>
        <taxon>eudicotyledons</taxon>
        <taxon>Gunneridae</taxon>
        <taxon>Pentapetalae</taxon>
        <taxon>rosids</taxon>
        <taxon>malvids</taxon>
        <taxon>Malvales</taxon>
        <taxon>Malvaceae</taxon>
        <taxon>Malvoideae</taxon>
        <taxon>Gossypium</taxon>
    </lineage>
</organism>
<dbReference type="EMBL" id="JAIQCV010000010">
    <property type="protein sequence ID" value="KAH1056632.1"/>
    <property type="molecule type" value="Genomic_DNA"/>
</dbReference>
<feature type="region of interest" description="Disordered" evidence="1">
    <location>
        <begin position="1"/>
        <end position="28"/>
    </location>
</feature>
<evidence type="ECO:0000313" key="2">
    <source>
        <dbReference type="EMBL" id="KAH1056632.1"/>
    </source>
</evidence>
<protein>
    <submittedName>
        <fullName evidence="2">Uncharacterized protein</fullName>
    </submittedName>
</protein>
<dbReference type="AlphaFoldDB" id="A0A9D3ZQS8"/>
<reference evidence="2 3" key="1">
    <citation type="journal article" date="2021" name="Plant Biotechnol. J.">
        <title>Multi-omics assisted identification of the key and species-specific regulatory components of drought-tolerant mechanisms in Gossypium stocksii.</title>
        <authorList>
            <person name="Yu D."/>
            <person name="Ke L."/>
            <person name="Zhang D."/>
            <person name="Wu Y."/>
            <person name="Sun Y."/>
            <person name="Mei J."/>
            <person name="Sun J."/>
            <person name="Sun Y."/>
        </authorList>
    </citation>
    <scope>NUCLEOTIDE SEQUENCE [LARGE SCALE GENOMIC DNA]</scope>
    <source>
        <strain evidence="3">cv. E1</strain>
        <tissue evidence="2">Leaf</tissue>
    </source>
</reference>
<proteinExistence type="predicted"/>
<comment type="caution">
    <text evidence="2">The sequence shown here is derived from an EMBL/GenBank/DDBJ whole genome shotgun (WGS) entry which is preliminary data.</text>
</comment>
<evidence type="ECO:0000256" key="1">
    <source>
        <dbReference type="SAM" id="MobiDB-lite"/>
    </source>
</evidence>
<evidence type="ECO:0000313" key="3">
    <source>
        <dbReference type="Proteomes" id="UP000828251"/>
    </source>
</evidence>
<dbReference type="Proteomes" id="UP000828251">
    <property type="component" value="Unassembled WGS sequence"/>
</dbReference>
<name>A0A9D3ZQS8_9ROSI</name>
<feature type="compositionally biased region" description="Polar residues" evidence="1">
    <location>
        <begin position="1"/>
        <end position="14"/>
    </location>
</feature>
<sequence length="83" mass="9266">MMIRSGTSRKQATSFGVRHQPHQIKAHEVKCRQTELSKTQKDLVYTGSKTRAVSDSITRAINASRKLNHHPQAKRGGKKIGEA</sequence>